<protein>
    <submittedName>
        <fullName evidence="2">Uncharacterized protein</fullName>
    </submittedName>
</protein>
<gene>
    <name evidence="2" type="ORF">PV09_04197</name>
</gene>
<dbReference type="GeneID" id="27312170"/>
<feature type="region of interest" description="Disordered" evidence="1">
    <location>
        <begin position="141"/>
        <end position="181"/>
    </location>
</feature>
<name>A0A0D1XQW7_9PEZI</name>
<dbReference type="Proteomes" id="UP000053259">
    <property type="component" value="Unassembled WGS sequence"/>
</dbReference>
<reference evidence="2 3" key="1">
    <citation type="submission" date="2015-01" db="EMBL/GenBank/DDBJ databases">
        <title>The Genome Sequence of Ochroconis gallopava CBS43764.</title>
        <authorList>
            <consortium name="The Broad Institute Genomics Platform"/>
            <person name="Cuomo C."/>
            <person name="de Hoog S."/>
            <person name="Gorbushina A."/>
            <person name="Stielow B."/>
            <person name="Teixiera M."/>
            <person name="Abouelleil A."/>
            <person name="Chapman S.B."/>
            <person name="Priest M."/>
            <person name="Young S.K."/>
            <person name="Wortman J."/>
            <person name="Nusbaum C."/>
            <person name="Birren B."/>
        </authorList>
    </citation>
    <scope>NUCLEOTIDE SEQUENCE [LARGE SCALE GENOMIC DNA]</scope>
    <source>
        <strain evidence="2 3">CBS 43764</strain>
    </source>
</reference>
<dbReference type="RefSeq" id="XP_016214910.1">
    <property type="nucleotide sequence ID" value="XM_016357506.1"/>
</dbReference>
<feature type="region of interest" description="Disordered" evidence="1">
    <location>
        <begin position="17"/>
        <end position="37"/>
    </location>
</feature>
<dbReference type="EMBL" id="KN847539">
    <property type="protein sequence ID" value="KIW05041.1"/>
    <property type="molecule type" value="Genomic_DNA"/>
</dbReference>
<feature type="compositionally biased region" description="Basic and acidic residues" evidence="1">
    <location>
        <begin position="156"/>
        <end position="181"/>
    </location>
</feature>
<dbReference type="AlphaFoldDB" id="A0A0D1XQW7"/>
<sequence length="181" mass="20128">MADGSCVQESFVRGNVARSQADKSPGARVAKDGRRSPIPMLKEAKQRVAAKEAAGAYDEYAPIERVASRKNNRVLICTERQWEAYKSNLARATALARFQEAHGQVFPTDSTEYRRAVENVDVEAELAFLKGSWAKKWKARGWPHGKGNNKSLSNRWDYRVELGENPGDHKPGPSEAGKVTE</sequence>
<organism evidence="2 3">
    <name type="scientific">Verruconis gallopava</name>
    <dbReference type="NCBI Taxonomy" id="253628"/>
    <lineage>
        <taxon>Eukaryota</taxon>
        <taxon>Fungi</taxon>
        <taxon>Dikarya</taxon>
        <taxon>Ascomycota</taxon>
        <taxon>Pezizomycotina</taxon>
        <taxon>Dothideomycetes</taxon>
        <taxon>Pleosporomycetidae</taxon>
        <taxon>Venturiales</taxon>
        <taxon>Sympoventuriaceae</taxon>
        <taxon>Verruconis</taxon>
    </lineage>
</organism>
<keyword evidence="3" id="KW-1185">Reference proteome</keyword>
<dbReference type="VEuPathDB" id="FungiDB:PV09_04197"/>
<accession>A0A0D1XQW7</accession>
<evidence type="ECO:0000256" key="1">
    <source>
        <dbReference type="SAM" id="MobiDB-lite"/>
    </source>
</evidence>
<proteinExistence type="predicted"/>
<evidence type="ECO:0000313" key="3">
    <source>
        <dbReference type="Proteomes" id="UP000053259"/>
    </source>
</evidence>
<dbReference type="InParanoid" id="A0A0D1XQW7"/>
<dbReference type="HOGENOM" id="CLU_1490119_0_0_1"/>
<evidence type="ECO:0000313" key="2">
    <source>
        <dbReference type="EMBL" id="KIW05041.1"/>
    </source>
</evidence>